<dbReference type="Pfam" id="PF00107">
    <property type="entry name" value="ADH_zinc_N"/>
    <property type="match status" value="1"/>
</dbReference>
<dbReference type="PROSITE" id="PS00059">
    <property type="entry name" value="ADH_ZINC"/>
    <property type="match status" value="1"/>
</dbReference>
<dbReference type="GO" id="GO:0008270">
    <property type="term" value="F:zinc ion binding"/>
    <property type="evidence" value="ECO:0007669"/>
    <property type="project" value="InterPro"/>
</dbReference>
<dbReference type="Gene3D" id="3.40.50.720">
    <property type="entry name" value="NAD(P)-binding Rossmann-like Domain"/>
    <property type="match status" value="1"/>
</dbReference>
<dbReference type="CDD" id="cd08254">
    <property type="entry name" value="hydroxyacyl_CoA_DH"/>
    <property type="match status" value="1"/>
</dbReference>
<dbReference type="GO" id="GO:0016491">
    <property type="term" value="F:oxidoreductase activity"/>
    <property type="evidence" value="ECO:0007669"/>
    <property type="project" value="UniProtKB-KW"/>
</dbReference>
<feature type="domain" description="Alcohol dehydrogenase-like N-terminal" evidence="6">
    <location>
        <begin position="71"/>
        <end position="174"/>
    </location>
</feature>
<evidence type="ECO:0000313" key="8">
    <source>
        <dbReference type="Proteomes" id="UP001358417"/>
    </source>
</evidence>
<feature type="domain" description="Alcohol dehydrogenase-like C-terminal" evidence="5">
    <location>
        <begin position="214"/>
        <end position="342"/>
    </location>
</feature>
<evidence type="ECO:0008006" key="9">
    <source>
        <dbReference type="Google" id="ProtNLM"/>
    </source>
</evidence>
<organism evidence="7 8">
    <name type="scientific">Exophiala bonariae</name>
    <dbReference type="NCBI Taxonomy" id="1690606"/>
    <lineage>
        <taxon>Eukaryota</taxon>
        <taxon>Fungi</taxon>
        <taxon>Dikarya</taxon>
        <taxon>Ascomycota</taxon>
        <taxon>Pezizomycotina</taxon>
        <taxon>Eurotiomycetes</taxon>
        <taxon>Chaetothyriomycetidae</taxon>
        <taxon>Chaetothyriales</taxon>
        <taxon>Herpotrichiellaceae</taxon>
        <taxon>Exophiala</taxon>
    </lineage>
</organism>
<dbReference type="SUPFAM" id="SSF51735">
    <property type="entry name" value="NAD(P)-binding Rossmann-fold domains"/>
    <property type="match status" value="1"/>
</dbReference>
<sequence length="382" mass="42028">MPLTIPSSMYAWRKHRGNADPVWEEVPVPSTPPTGFLCKMIASGGRFSELPFRPILHPEDEKANILNVLLVCHSDHSLLTNDKQRPWFQEKYTLGHEGCGEIIKIGQRVQDTRFKIGDKIALLAVPGCGQDACVECSRDLAQLCQHGHHSGIGQDGFYAPYAAIDVRGAVPLPQNVTPSAAAVATDAVTTAYHAITRRGKVTRNETVFLFGLGGLGFNALQIIKHIGARVIVSDIRQERLDAAARLGIPREDLVPAGSSVQDFIRERGLENKIDTVLDFVGTHQTFEDAQQIVRIAGKLVCIGTLDLENTVHMKIGIRKRLSIVFSYGGQLRDLEDVLALIAMGAIEPYVEDMGLDDFPRVLKDLCDGKIKGRIALLQKQDR</sequence>
<comment type="cofactor">
    <cofactor evidence="4">
        <name>Zn(2+)</name>
        <dbReference type="ChEBI" id="CHEBI:29105"/>
    </cofactor>
</comment>
<dbReference type="Proteomes" id="UP001358417">
    <property type="component" value="Unassembled WGS sequence"/>
</dbReference>
<dbReference type="PANTHER" id="PTHR43401">
    <property type="entry name" value="L-THREONINE 3-DEHYDROGENASE"/>
    <property type="match status" value="1"/>
</dbReference>
<comment type="caution">
    <text evidence="7">The sequence shown here is derived from an EMBL/GenBank/DDBJ whole genome shotgun (WGS) entry which is preliminary data.</text>
</comment>
<reference evidence="7 8" key="1">
    <citation type="submission" date="2023-08" db="EMBL/GenBank/DDBJ databases">
        <title>Black Yeasts Isolated from many extreme environments.</title>
        <authorList>
            <person name="Coleine C."/>
            <person name="Stajich J.E."/>
            <person name="Selbmann L."/>
        </authorList>
    </citation>
    <scope>NUCLEOTIDE SEQUENCE [LARGE SCALE GENOMIC DNA]</scope>
    <source>
        <strain evidence="7 8">CCFEE 5792</strain>
    </source>
</reference>
<keyword evidence="3" id="KW-0560">Oxidoreductase</keyword>
<dbReference type="RefSeq" id="XP_064704572.1">
    <property type="nucleotide sequence ID" value="XM_064848033.1"/>
</dbReference>
<dbReference type="Pfam" id="PF08240">
    <property type="entry name" value="ADH_N"/>
    <property type="match status" value="1"/>
</dbReference>
<proteinExistence type="inferred from homology"/>
<name>A0AAV9N879_9EURO</name>
<evidence type="ECO:0000259" key="6">
    <source>
        <dbReference type="Pfam" id="PF08240"/>
    </source>
</evidence>
<keyword evidence="2 4" id="KW-0862">Zinc</keyword>
<dbReference type="EMBL" id="JAVRRD010000019">
    <property type="protein sequence ID" value="KAK5049527.1"/>
    <property type="molecule type" value="Genomic_DNA"/>
</dbReference>
<dbReference type="Gene3D" id="3.90.180.10">
    <property type="entry name" value="Medium-chain alcohol dehydrogenases, catalytic domain"/>
    <property type="match status" value="1"/>
</dbReference>
<keyword evidence="8" id="KW-1185">Reference proteome</keyword>
<evidence type="ECO:0000256" key="3">
    <source>
        <dbReference type="ARBA" id="ARBA00023002"/>
    </source>
</evidence>
<evidence type="ECO:0000256" key="2">
    <source>
        <dbReference type="ARBA" id="ARBA00022833"/>
    </source>
</evidence>
<dbReference type="InterPro" id="IPR036291">
    <property type="entry name" value="NAD(P)-bd_dom_sf"/>
</dbReference>
<evidence type="ECO:0000259" key="5">
    <source>
        <dbReference type="Pfam" id="PF00107"/>
    </source>
</evidence>
<dbReference type="SUPFAM" id="SSF50129">
    <property type="entry name" value="GroES-like"/>
    <property type="match status" value="1"/>
</dbReference>
<accession>A0AAV9N879</accession>
<dbReference type="InterPro" id="IPR013149">
    <property type="entry name" value="ADH-like_C"/>
</dbReference>
<dbReference type="InterPro" id="IPR011032">
    <property type="entry name" value="GroES-like_sf"/>
</dbReference>
<dbReference type="GeneID" id="89972634"/>
<dbReference type="InterPro" id="IPR002328">
    <property type="entry name" value="ADH_Zn_CS"/>
</dbReference>
<dbReference type="InterPro" id="IPR013154">
    <property type="entry name" value="ADH-like_N"/>
</dbReference>
<dbReference type="AlphaFoldDB" id="A0AAV9N879"/>
<comment type="similarity">
    <text evidence="4">Belongs to the zinc-containing alcohol dehydrogenase family.</text>
</comment>
<evidence type="ECO:0000313" key="7">
    <source>
        <dbReference type="EMBL" id="KAK5049527.1"/>
    </source>
</evidence>
<dbReference type="InterPro" id="IPR050129">
    <property type="entry name" value="Zn_alcohol_dh"/>
</dbReference>
<dbReference type="PANTHER" id="PTHR43401:SF5">
    <property type="entry name" value="ALCOHOL DEHYDROGENASE-RELATED"/>
    <property type="match status" value="1"/>
</dbReference>
<evidence type="ECO:0000256" key="1">
    <source>
        <dbReference type="ARBA" id="ARBA00022723"/>
    </source>
</evidence>
<keyword evidence="1 4" id="KW-0479">Metal-binding</keyword>
<gene>
    <name evidence="7" type="ORF">LTR84_004456</name>
</gene>
<evidence type="ECO:0000256" key="4">
    <source>
        <dbReference type="RuleBase" id="RU361277"/>
    </source>
</evidence>
<protein>
    <recommendedName>
        <fullName evidence="9">Enoyl reductase (ER) domain-containing protein</fullName>
    </recommendedName>
</protein>